<name>K8XN73_RHOOP</name>
<sequence length="281" mass="30401">MVRVNLYKCNDCDFGIGGSHPDTAEDEYELRQDIEAHEEMHRREEPPAALDAEAQLLLRELTKKGAVILPDRPKPLTRDDVRAIVREEIERWWKGGGSVSALKRGNPSLKADEGLGHQGLELPDVEVEGPEVVVELQQPELLDQASGDGEIVRDSSPPVDGRSSPTVGDGQVAEGVETSSATGAAHEQRAFRLLSGVTPDGAAELDALPDDCLIEATGSYLKGDGGFSRCWARPVPSWVTDDDRLWQVLVHGNSDYMSSLTASALIGVARVLYRGEEPAGD</sequence>
<proteinExistence type="predicted"/>
<feature type="region of interest" description="Disordered" evidence="1">
    <location>
        <begin position="145"/>
        <end position="170"/>
    </location>
</feature>
<evidence type="ECO:0000313" key="3">
    <source>
        <dbReference type="Proteomes" id="UP000005951"/>
    </source>
</evidence>
<comment type="caution">
    <text evidence="2">The sequence shown here is derived from an EMBL/GenBank/DDBJ whole genome shotgun (WGS) entry which is preliminary data.</text>
</comment>
<dbReference type="Proteomes" id="UP000005951">
    <property type="component" value="Unassembled WGS sequence"/>
</dbReference>
<accession>K8XN73</accession>
<dbReference type="EMBL" id="AJYC02000026">
    <property type="protein sequence ID" value="EKT83078.1"/>
    <property type="molecule type" value="Genomic_DNA"/>
</dbReference>
<reference evidence="2 3" key="1">
    <citation type="journal article" date="2013" name="Genome Announc.">
        <title>Draft Genome Sequence of Rhodococcus opacus Strain M213 Shows a Diverse Catabolic Potential.</title>
        <authorList>
            <person name="Pathak A."/>
            <person name="Green S.J."/>
            <person name="Ogram A."/>
            <person name="Chauhan A."/>
        </authorList>
    </citation>
    <scope>NUCLEOTIDE SEQUENCE [LARGE SCALE GENOMIC DNA]</scope>
    <source>
        <strain evidence="2 3">M213</strain>
    </source>
</reference>
<dbReference type="AlphaFoldDB" id="K8XN73"/>
<evidence type="ECO:0000313" key="2">
    <source>
        <dbReference type="EMBL" id="EKT83078.1"/>
    </source>
</evidence>
<dbReference type="RefSeq" id="WP_005255005.1">
    <property type="nucleotide sequence ID" value="NZ_AJYC02000026.1"/>
</dbReference>
<protein>
    <submittedName>
        <fullName evidence="2">Uncharacterized protein</fullName>
    </submittedName>
</protein>
<gene>
    <name evidence="2" type="ORF">WSS_A09182</name>
</gene>
<evidence type="ECO:0000256" key="1">
    <source>
        <dbReference type="SAM" id="MobiDB-lite"/>
    </source>
</evidence>
<organism evidence="2 3">
    <name type="scientific">Rhodococcus opacus M213</name>
    <dbReference type="NCBI Taxonomy" id="1129896"/>
    <lineage>
        <taxon>Bacteria</taxon>
        <taxon>Bacillati</taxon>
        <taxon>Actinomycetota</taxon>
        <taxon>Actinomycetes</taxon>
        <taxon>Mycobacteriales</taxon>
        <taxon>Nocardiaceae</taxon>
        <taxon>Rhodococcus</taxon>
    </lineage>
</organism>